<evidence type="ECO:0000256" key="4">
    <source>
        <dbReference type="ARBA" id="ARBA00022490"/>
    </source>
</evidence>
<sequence length="438" mass="46823">MKQQHFVSYPVSSISGEIEVPGDKSISHRSIIFGAIAEGNTTIDGFLDGEDCMATINAFKSMGVSIEGPHQKKVTVFGVGKYGLKKPSEMIDCGNSGTSMRLLAGLLAAQSFDSVLTGDESLLKRPMLRISKPLSQMGAVIETLDGKPPIRIKGGQKLKAIDYTMPEASAQVKSCLLLAGMYAEGTMRITETGLSRDHTERMLKTCSYPITTAENILTLNSQGVLRGTHVRVPGDISSAAFFIVAATIIPGSDIVIRNVGINPTRTGVIHILKDMGADISIINERCYGQEPVADLHIKSAKLKGISISQEMVPLAIDEFPILFIAAACANGVTSLRGARELRLKESDRIGSMAKGLDQLGINVRVFDDGIDIHGGLIQGGQVDSFGDHRIAMSFAVAGTRALKPVTVLNCANVATSFPDFVTTANTLDFRIEDIIDNA</sequence>
<feature type="binding site" evidence="9">
    <location>
        <position position="344"/>
    </location>
    <ligand>
        <name>3-phosphoshikimate</name>
        <dbReference type="ChEBI" id="CHEBI:145989"/>
    </ligand>
</feature>
<evidence type="ECO:0000256" key="3">
    <source>
        <dbReference type="ARBA" id="ARBA00009948"/>
    </source>
</evidence>
<dbReference type="PROSITE" id="PS00885">
    <property type="entry name" value="EPSP_SYNTHASE_2"/>
    <property type="match status" value="1"/>
</dbReference>
<feature type="binding site" evidence="9">
    <location>
        <position position="125"/>
    </location>
    <ligand>
        <name>phosphoenolpyruvate</name>
        <dbReference type="ChEBI" id="CHEBI:58702"/>
    </ligand>
</feature>
<dbReference type="RefSeq" id="WP_058493926.1">
    <property type="nucleotide sequence ID" value="NZ_CBCRUR010000008.1"/>
</dbReference>
<accession>A0A0W1A6D3</accession>
<dbReference type="UniPathway" id="UPA00053">
    <property type="reaction ID" value="UER00089"/>
</dbReference>
<dbReference type="EC" id="2.5.1.19" evidence="9"/>
<dbReference type="FunFam" id="3.65.10.10:FF:000006">
    <property type="entry name" value="3-phosphoshikimate 1-carboxyvinyltransferase"/>
    <property type="match status" value="1"/>
</dbReference>
<comment type="subunit">
    <text evidence="9">Monomer.</text>
</comment>
<evidence type="ECO:0000313" key="12">
    <source>
        <dbReference type="Proteomes" id="UP000054662"/>
    </source>
</evidence>
<dbReference type="PROSITE" id="PS00104">
    <property type="entry name" value="EPSP_SYNTHASE_1"/>
    <property type="match status" value="1"/>
</dbReference>
<dbReference type="GO" id="GO:0009423">
    <property type="term" value="P:chorismate biosynthetic process"/>
    <property type="evidence" value="ECO:0007669"/>
    <property type="project" value="UniProtKB-UniRule"/>
</dbReference>
<feature type="binding site" evidence="9">
    <location>
        <position position="97"/>
    </location>
    <ligand>
        <name>phosphoenolpyruvate</name>
        <dbReference type="ChEBI" id="CHEBI:58702"/>
    </ligand>
</feature>
<keyword evidence="7 9" id="KW-0057">Aromatic amino acid biosynthesis</keyword>
<keyword evidence="6 9" id="KW-0808">Transferase</keyword>
<keyword evidence="12" id="KW-1185">Reference proteome</keyword>
<dbReference type="InterPro" id="IPR036968">
    <property type="entry name" value="Enolpyruvate_Tfrase_sf"/>
</dbReference>
<dbReference type="InterPro" id="IPR013792">
    <property type="entry name" value="RNA3'P_cycl/enolpyr_Trfase_a/b"/>
</dbReference>
<evidence type="ECO:0000256" key="6">
    <source>
        <dbReference type="ARBA" id="ARBA00022679"/>
    </source>
</evidence>
<dbReference type="SUPFAM" id="SSF55205">
    <property type="entry name" value="EPT/RTPC-like"/>
    <property type="match status" value="1"/>
</dbReference>
<dbReference type="GO" id="GO:0009073">
    <property type="term" value="P:aromatic amino acid family biosynthetic process"/>
    <property type="evidence" value="ECO:0007669"/>
    <property type="project" value="UniProtKB-KW"/>
</dbReference>
<comment type="similarity">
    <text evidence="3 9">Belongs to the EPSP synthase family.</text>
</comment>
<evidence type="ECO:0000256" key="9">
    <source>
        <dbReference type="HAMAP-Rule" id="MF_00210"/>
    </source>
</evidence>
<evidence type="ECO:0000259" key="10">
    <source>
        <dbReference type="Pfam" id="PF00275"/>
    </source>
</evidence>
<evidence type="ECO:0000256" key="1">
    <source>
        <dbReference type="ARBA" id="ARBA00002174"/>
    </source>
</evidence>
<comment type="caution">
    <text evidence="11">The sequence shown here is derived from an EMBL/GenBank/DDBJ whole genome shotgun (WGS) entry which is preliminary data.</text>
</comment>
<dbReference type="InterPro" id="IPR001986">
    <property type="entry name" value="Enolpyruvate_Tfrase_dom"/>
</dbReference>
<dbReference type="InterPro" id="IPR023193">
    <property type="entry name" value="EPSP_synthase_CS"/>
</dbReference>
<comment type="function">
    <text evidence="1 9">Catalyzes the transfer of the enolpyruvyl moiety of phosphoenolpyruvate (PEP) to the 5-hydroxyl of shikimate-3-phosphate (S3P) to produce enolpyruvyl shikimate-3-phosphate and inorganic phosphate.</text>
</comment>
<dbReference type="PIRSF" id="PIRSF000505">
    <property type="entry name" value="EPSPS"/>
    <property type="match status" value="1"/>
</dbReference>
<dbReference type="Pfam" id="PF00275">
    <property type="entry name" value="EPSP_synthase"/>
    <property type="match status" value="1"/>
</dbReference>
<feature type="domain" description="Enolpyruvate transferase" evidence="10">
    <location>
        <begin position="11"/>
        <end position="422"/>
    </location>
</feature>
<comment type="catalytic activity">
    <reaction evidence="8">
        <text>3-phosphoshikimate + phosphoenolpyruvate = 5-O-(1-carboxyvinyl)-3-phosphoshikimate + phosphate</text>
        <dbReference type="Rhea" id="RHEA:21256"/>
        <dbReference type="ChEBI" id="CHEBI:43474"/>
        <dbReference type="ChEBI" id="CHEBI:57701"/>
        <dbReference type="ChEBI" id="CHEBI:58702"/>
        <dbReference type="ChEBI" id="CHEBI:145989"/>
        <dbReference type="EC" id="2.5.1.19"/>
    </reaction>
    <physiologicalReaction direction="left-to-right" evidence="8">
        <dbReference type="Rhea" id="RHEA:21257"/>
    </physiologicalReaction>
</comment>
<dbReference type="InterPro" id="IPR006264">
    <property type="entry name" value="EPSP_synthase"/>
</dbReference>
<feature type="binding site" evidence="9">
    <location>
        <position position="171"/>
    </location>
    <ligand>
        <name>3-phosphoshikimate</name>
        <dbReference type="ChEBI" id="CHEBI:145989"/>
    </ligand>
</feature>
<dbReference type="GO" id="GO:0008652">
    <property type="term" value="P:amino acid biosynthetic process"/>
    <property type="evidence" value="ECO:0007669"/>
    <property type="project" value="UniProtKB-KW"/>
</dbReference>
<dbReference type="OrthoDB" id="9809920at2"/>
<reference evidence="11 12" key="1">
    <citation type="submission" date="2015-11" db="EMBL/GenBank/DDBJ databases">
        <title>Genomic analysis of 38 Legionella species identifies large and diverse effector repertoires.</title>
        <authorList>
            <person name="Burstein D."/>
            <person name="Amaro F."/>
            <person name="Zusman T."/>
            <person name="Lifshitz Z."/>
            <person name="Cohen O."/>
            <person name="Gilbert J.A."/>
            <person name="Pupko T."/>
            <person name="Shuman H.A."/>
            <person name="Segal G."/>
        </authorList>
    </citation>
    <scope>NUCLEOTIDE SEQUENCE [LARGE SCALE GENOMIC DNA]</scope>
    <source>
        <strain evidence="11 12">ATCC 49508</strain>
    </source>
</reference>
<comment type="pathway">
    <text evidence="2 9">Metabolic intermediate biosynthesis; chorismate biosynthesis; chorismate from D-erythrose 4-phosphate and phosphoenolpyruvate: step 6/7.</text>
</comment>
<dbReference type="PANTHER" id="PTHR21090">
    <property type="entry name" value="AROM/DEHYDROQUINATE SYNTHASE"/>
    <property type="match status" value="1"/>
</dbReference>
<dbReference type="Proteomes" id="UP000054662">
    <property type="component" value="Unassembled WGS sequence"/>
</dbReference>
<dbReference type="PANTHER" id="PTHR21090:SF5">
    <property type="entry name" value="PENTAFUNCTIONAL AROM POLYPEPTIDE"/>
    <property type="match status" value="1"/>
</dbReference>
<feature type="active site" description="Proton acceptor" evidence="9">
    <location>
        <position position="317"/>
    </location>
</feature>
<dbReference type="AlphaFoldDB" id="A0A0W1A6D3"/>
<dbReference type="CDD" id="cd01556">
    <property type="entry name" value="EPSP_synthase"/>
    <property type="match status" value="1"/>
</dbReference>
<name>A0A0W1A6D3_9GAMM</name>
<evidence type="ECO:0000256" key="2">
    <source>
        <dbReference type="ARBA" id="ARBA00004811"/>
    </source>
</evidence>
<organism evidence="11 12">
    <name type="scientific">Legionella worsleiensis</name>
    <dbReference type="NCBI Taxonomy" id="45076"/>
    <lineage>
        <taxon>Bacteria</taxon>
        <taxon>Pseudomonadati</taxon>
        <taxon>Pseudomonadota</taxon>
        <taxon>Gammaproteobacteria</taxon>
        <taxon>Legionellales</taxon>
        <taxon>Legionellaceae</taxon>
        <taxon>Legionella</taxon>
    </lineage>
</organism>
<feature type="binding site" evidence="9">
    <location>
        <position position="348"/>
    </location>
    <ligand>
        <name>phosphoenolpyruvate</name>
        <dbReference type="ChEBI" id="CHEBI:58702"/>
    </ligand>
</feature>
<evidence type="ECO:0000256" key="5">
    <source>
        <dbReference type="ARBA" id="ARBA00022605"/>
    </source>
</evidence>
<dbReference type="HAMAP" id="MF_00210">
    <property type="entry name" value="EPSP_synth"/>
    <property type="match status" value="1"/>
</dbReference>
<dbReference type="FunFam" id="3.65.10.10:FF:000005">
    <property type="entry name" value="3-phosphoshikimate 1-carboxyvinyltransferase"/>
    <property type="match status" value="1"/>
</dbReference>
<evidence type="ECO:0000313" key="11">
    <source>
        <dbReference type="EMBL" id="KTD76940.1"/>
    </source>
</evidence>
<feature type="binding site" evidence="9">
    <location>
        <position position="317"/>
    </location>
    <ligand>
        <name>3-phosphoshikimate</name>
        <dbReference type="ChEBI" id="CHEBI:145989"/>
    </ligand>
</feature>
<dbReference type="STRING" id="45076.Lwor_2165"/>
<feature type="binding site" evidence="9">
    <location>
        <position position="169"/>
    </location>
    <ligand>
        <name>3-phosphoshikimate</name>
        <dbReference type="ChEBI" id="CHEBI:145989"/>
    </ligand>
</feature>
<evidence type="ECO:0000256" key="7">
    <source>
        <dbReference type="ARBA" id="ARBA00023141"/>
    </source>
</evidence>
<feature type="binding site" evidence="9">
    <location>
        <position position="25"/>
    </location>
    <ligand>
        <name>3-phosphoshikimate</name>
        <dbReference type="ChEBI" id="CHEBI:145989"/>
    </ligand>
</feature>
<comment type="subcellular location">
    <subcellularLocation>
        <location evidence="9">Cytoplasm</location>
    </subcellularLocation>
</comment>
<feature type="binding site" evidence="9">
    <location>
        <position position="24"/>
    </location>
    <ligand>
        <name>phosphoenolpyruvate</name>
        <dbReference type="ChEBI" id="CHEBI:58702"/>
    </ligand>
</feature>
<dbReference type="Gene3D" id="3.65.10.10">
    <property type="entry name" value="Enolpyruvate transferase domain"/>
    <property type="match status" value="2"/>
</dbReference>
<comment type="caution">
    <text evidence="9">Lacks conserved residue(s) required for the propagation of feature annotation.</text>
</comment>
<feature type="binding site" evidence="9">
    <location>
        <position position="29"/>
    </location>
    <ligand>
        <name>3-phosphoshikimate</name>
        <dbReference type="ChEBI" id="CHEBI:145989"/>
    </ligand>
</feature>
<keyword evidence="5 9" id="KW-0028">Amino-acid biosynthesis</keyword>
<evidence type="ECO:0000256" key="8">
    <source>
        <dbReference type="ARBA" id="ARBA00044633"/>
    </source>
</evidence>
<dbReference type="GO" id="GO:0005737">
    <property type="term" value="C:cytoplasm"/>
    <property type="evidence" value="ECO:0007669"/>
    <property type="project" value="UniProtKB-SubCell"/>
</dbReference>
<gene>
    <name evidence="9 11" type="primary">aroA</name>
    <name evidence="11" type="ORF">Lwor_2165</name>
</gene>
<feature type="binding site" evidence="9">
    <location>
        <position position="389"/>
    </location>
    <ligand>
        <name>phosphoenolpyruvate</name>
        <dbReference type="ChEBI" id="CHEBI:58702"/>
    </ligand>
</feature>
<dbReference type="PATRIC" id="fig|45076.6.peg.2372"/>
<dbReference type="NCBIfam" id="TIGR01356">
    <property type="entry name" value="aroA"/>
    <property type="match status" value="1"/>
</dbReference>
<proteinExistence type="inferred from homology"/>
<feature type="binding site" evidence="9">
    <location>
        <position position="171"/>
    </location>
    <ligand>
        <name>phosphoenolpyruvate</name>
        <dbReference type="ChEBI" id="CHEBI:58702"/>
    </ligand>
</feature>
<dbReference type="EMBL" id="LNZC01000027">
    <property type="protein sequence ID" value="KTD76940.1"/>
    <property type="molecule type" value="Genomic_DNA"/>
</dbReference>
<dbReference type="GO" id="GO:0003866">
    <property type="term" value="F:3-phosphoshikimate 1-carboxyvinyltransferase activity"/>
    <property type="evidence" value="ECO:0007669"/>
    <property type="project" value="UniProtKB-UniRule"/>
</dbReference>
<feature type="binding site" evidence="9">
    <location>
        <position position="24"/>
    </location>
    <ligand>
        <name>3-phosphoshikimate</name>
        <dbReference type="ChEBI" id="CHEBI:145989"/>
    </ligand>
</feature>
<protein>
    <recommendedName>
        <fullName evidence="9">3-phosphoshikimate 1-carboxyvinyltransferase</fullName>
        <ecNumber evidence="9">2.5.1.19</ecNumber>
    </recommendedName>
    <alternativeName>
        <fullName evidence="9">5-enolpyruvylshikimate-3-phosphate synthase</fullName>
        <shortName evidence="9">EPSP synthase</shortName>
        <shortName evidence="9">EPSPS</shortName>
    </alternativeName>
</protein>
<keyword evidence="4 9" id="KW-0963">Cytoplasm</keyword>